<dbReference type="EMBL" id="JAEPRJ010000001">
    <property type="protein sequence ID" value="MBK5897745.1"/>
    <property type="molecule type" value="Genomic_DNA"/>
</dbReference>
<accession>A0ABS1J167</accession>
<keyword evidence="2" id="KW-0540">Nuclease</keyword>
<dbReference type="InterPro" id="IPR005135">
    <property type="entry name" value="Endo/exonuclease/phosphatase"/>
</dbReference>
<name>A0ABS1J167_9FIRM</name>
<keyword evidence="2" id="KW-0255">Endonuclease</keyword>
<evidence type="ECO:0000313" key="3">
    <source>
        <dbReference type="Proteomes" id="UP000604730"/>
    </source>
</evidence>
<keyword evidence="3" id="KW-1185">Reference proteome</keyword>
<dbReference type="InterPro" id="IPR050410">
    <property type="entry name" value="CCR4/nocturin_mRNA_transcr"/>
</dbReference>
<dbReference type="Proteomes" id="UP000604730">
    <property type="component" value="Unassembled WGS sequence"/>
</dbReference>
<proteinExistence type="predicted"/>
<organism evidence="2 3">
    <name type="scientific">Catonella massiliensis</name>
    <dbReference type="NCBI Taxonomy" id="2799636"/>
    <lineage>
        <taxon>Bacteria</taxon>
        <taxon>Bacillati</taxon>
        <taxon>Bacillota</taxon>
        <taxon>Clostridia</taxon>
        <taxon>Lachnospirales</taxon>
        <taxon>Lachnospiraceae</taxon>
        <taxon>Catonella</taxon>
    </lineage>
</organism>
<reference evidence="2 3" key="1">
    <citation type="submission" date="2021-01" db="EMBL/GenBank/DDBJ databases">
        <title>Isolation and description of Catonella massiliensis sp. nov., a novel Catonella species, isolated from a stable periodontitis subject.</title>
        <authorList>
            <person name="Antezack A."/>
            <person name="Boxberger M."/>
            <person name="La Scola B."/>
            <person name="Monnet-Corti V."/>
        </authorList>
    </citation>
    <scope>NUCLEOTIDE SEQUENCE [LARGE SCALE GENOMIC DNA]</scope>
    <source>
        <strain evidence="2 3">Marseille-Q4567</strain>
    </source>
</reference>
<feature type="domain" description="Endonuclease/exonuclease/phosphatase" evidence="1">
    <location>
        <begin position="7"/>
        <end position="243"/>
    </location>
</feature>
<dbReference type="Pfam" id="PF03372">
    <property type="entry name" value="Exo_endo_phos"/>
    <property type="match status" value="1"/>
</dbReference>
<comment type="caution">
    <text evidence="2">The sequence shown here is derived from an EMBL/GenBank/DDBJ whole genome shotgun (WGS) entry which is preliminary data.</text>
</comment>
<sequence>MEGIKLVTFNIRCDYEQDGINNFAFRKPMIVEKISSEKPDIICFQEVLPHVAVWIKETLSDYYVVGCGRSEDFTDEQESIAFKKDRFNLVSMETYWMSETPYVPASRYKKQSTCPRVTTEVVLYDMAEKKMFRLLNTHLDHEGSEARLLGLNQLLRKLEAEKAFSDIPVIITGDFNAEPDSEEMKSIITSGKYQDLTKDIDFTFHDYGKEKEKIDYIFATKDVFCKSTAKWAEERDGVFLSDHYPTEAVIYLSEGGNHG</sequence>
<dbReference type="PANTHER" id="PTHR12121">
    <property type="entry name" value="CARBON CATABOLITE REPRESSOR PROTEIN 4"/>
    <property type="match status" value="1"/>
</dbReference>
<dbReference type="Gene3D" id="3.60.10.10">
    <property type="entry name" value="Endonuclease/exonuclease/phosphatase"/>
    <property type="match status" value="1"/>
</dbReference>
<protein>
    <submittedName>
        <fullName evidence="2">Endonuclease/exonuclease/phosphatase family protein</fullName>
    </submittedName>
</protein>
<dbReference type="InterPro" id="IPR036691">
    <property type="entry name" value="Endo/exonu/phosph_ase_sf"/>
</dbReference>
<evidence type="ECO:0000259" key="1">
    <source>
        <dbReference type="Pfam" id="PF03372"/>
    </source>
</evidence>
<keyword evidence="2" id="KW-0378">Hydrolase</keyword>
<dbReference type="CDD" id="cd09083">
    <property type="entry name" value="EEP-1"/>
    <property type="match status" value="1"/>
</dbReference>
<dbReference type="GO" id="GO:0004519">
    <property type="term" value="F:endonuclease activity"/>
    <property type="evidence" value="ECO:0007669"/>
    <property type="project" value="UniProtKB-KW"/>
</dbReference>
<dbReference type="PANTHER" id="PTHR12121:SF36">
    <property type="entry name" value="ENDONUCLEASE_EXONUCLEASE_PHOSPHATASE DOMAIN-CONTAINING PROTEIN"/>
    <property type="match status" value="1"/>
</dbReference>
<evidence type="ECO:0000313" key="2">
    <source>
        <dbReference type="EMBL" id="MBK5897745.1"/>
    </source>
</evidence>
<gene>
    <name evidence="2" type="ORF">JJN12_08145</name>
</gene>
<dbReference type="RefSeq" id="WP_208429210.1">
    <property type="nucleotide sequence ID" value="NZ_JAEPRJ010000001.1"/>
</dbReference>
<dbReference type="SUPFAM" id="SSF56219">
    <property type="entry name" value="DNase I-like"/>
    <property type="match status" value="1"/>
</dbReference>